<dbReference type="STRING" id="1943.AQJ64_37800"/>
<dbReference type="EMBL" id="LMWW01000066">
    <property type="protein sequence ID" value="KUN76334.1"/>
    <property type="molecule type" value="Genomic_DNA"/>
</dbReference>
<dbReference type="Proteomes" id="UP000052982">
    <property type="component" value="Unassembled WGS sequence"/>
</dbReference>
<accession>A0A124I188</accession>
<dbReference type="AlphaFoldDB" id="A0A124I188"/>
<evidence type="ECO:0000313" key="2">
    <source>
        <dbReference type="Proteomes" id="UP000052982"/>
    </source>
</evidence>
<protein>
    <submittedName>
        <fullName evidence="1">Uncharacterized protein</fullName>
    </submittedName>
</protein>
<proteinExistence type="predicted"/>
<sequence>MAAGGGRLTAVGDPERDGWRLGPGRRPFFALCEETDVPGTGHGLSKGASLCGIPGDRLTVYRGPFDPTRDTACPGCRAQVLGDPEPTLQDLLRHRVRGAVPGPLRAELLAALKQGAQVGLWVSGRAAELVRRHARRERIVEGGALVEAVVGADGPLGLARVVHGTREFLVFLPQDGRPFVARAEPGP</sequence>
<organism evidence="1 2">
    <name type="scientific">Streptomyces griseoruber</name>
    <dbReference type="NCBI Taxonomy" id="1943"/>
    <lineage>
        <taxon>Bacteria</taxon>
        <taxon>Bacillati</taxon>
        <taxon>Actinomycetota</taxon>
        <taxon>Actinomycetes</taxon>
        <taxon>Kitasatosporales</taxon>
        <taxon>Streptomycetaceae</taxon>
        <taxon>Streptomyces</taxon>
    </lineage>
</organism>
<keyword evidence="2" id="KW-1185">Reference proteome</keyword>
<name>A0A124I188_9ACTN</name>
<evidence type="ECO:0000313" key="1">
    <source>
        <dbReference type="EMBL" id="KUN76334.1"/>
    </source>
</evidence>
<comment type="caution">
    <text evidence="1">The sequence shown here is derived from an EMBL/GenBank/DDBJ whole genome shotgun (WGS) entry which is preliminary data.</text>
</comment>
<gene>
    <name evidence="1" type="ORF">AQJ64_37800</name>
</gene>
<reference evidence="1 2" key="1">
    <citation type="submission" date="2015-10" db="EMBL/GenBank/DDBJ databases">
        <title>Draft genome sequence of Streptomyces griseoruber DSM 40281, type strain for the species Streptomyces griseoruber.</title>
        <authorList>
            <person name="Ruckert C."/>
            <person name="Winkler A."/>
            <person name="Kalinowski J."/>
            <person name="Kampfer P."/>
            <person name="Glaeser S."/>
        </authorList>
    </citation>
    <scope>NUCLEOTIDE SEQUENCE [LARGE SCALE GENOMIC DNA]</scope>
    <source>
        <strain evidence="1 2">DSM 40281</strain>
    </source>
</reference>